<dbReference type="PANTHER" id="PTHR45138:SF9">
    <property type="entry name" value="DIGUANYLATE CYCLASE DGCM-RELATED"/>
    <property type="match status" value="1"/>
</dbReference>
<evidence type="ECO:0000256" key="3">
    <source>
        <dbReference type="SAM" id="Coils"/>
    </source>
</evidence>
<evidence type="ECO:0000313" key="5">
    <source>
        <dbReference type="EMBL" id="MSU88226.1"/>
    </source>
</evidence>
<dbReference type="Gene3D" id="3.30.70.270">
    <property type="match status" value="1"/>
</dbReference>
<dbReference type="InterPro" id="IPR000160">
    <property type="entry name" value="GGDEF_dom"/>
</dbReference>
<name>A0A6L5YUX2_9RHOB</name>
<dbReference type="PROSITE" id="PS50887">
    <property type="entry name" value="GGDEF"/>
    <property type="match status" value="1"/>
</dbReference>
<dbReference type="SUPFAM" id="SSF55073">
    <property type="entry name" value="Nucleotide cyclase"/>
    <property type="match status" value="1"/>
</dbReference>
<protein>
    <recommendedName>
        <fullName evidence="1">diguanylate cyclase</fullName>
        <ecNumber evidence="1">2.7.7.65</ecNumber>
    </recommendedName>
</protein>
<comment type="caution">
    <text evidence="5">The sequence shown here is derived from an EMBL/GenBank/DDBJ whole genome shotgun (WGS) entry which is preliminary data.</text>
</comment>
<comment type="catalytic activity">
    <reaction evidence="2">
        <text>2 GTP = 3',3'-c-di-GMP + 2 diphosphate</text>
        <dbReference type="Rhea" id="RHEA:24898"/>
        <dbReference type="ChEBI" id="CHEBI:33019"/>
        <dbReference type="ChEBI" id="CHEBI:37565"/>
        <dbReference type="ChEBI" id="CHEBI:58805"/>
        <dbReference type="EC" id="2.7.7.65"/>
    </reaction>
</comment>
<dbReference type="RefSeq" id="WP_154444081.1">
    <property type="nucleotide sequence ID" value="NZ_WIND01000001.1"/>
</dbReference>
<dbReference type="EC" id="2.7.7.65" evidence="1"/>
<dbReference type="GO" id="GO:0005886">
    <property type="term" value="C:plasma membrane"/>
    <property type="evidence" value="ECO:0007669"/>
    <property type="project" value="TreeGrafter"/>
</dbReference>
<sequence length="336" mass="37212">MIEDRRIASSVKARQAIDLAEEHGIAVTPEVFEILSRHIDGSSAELCAEVETALAAPADERTARLMRVRADHCGEQNFPKELERVRAMLATELSEVSARLTEGIRGNLRMTDELRRSLRDLAGFVTREELQMLCRHLVLSGRAHLDDTRSVSDQLERTRGQLKSMERELATLREAASKDHLTGLPNRRSLEERLDILLAEADPFCLALIDLDNFKAVNDGWGHAAGDNVLRGIGQILRRDTKGKDFAARLGGEEFVLVLPDTPLPGAAKLCESIRDAFGEIMWVSQSTRQQIGHLTLSAGVTRRRQTDDALSLLARADGYLYEAKNGGRNQICAGP</sequence>
<proteinExistence type="predicted"/>
<accession>A0A6L5YUX2</accession>
<dbReference type="InterPro" id="IPR043128">
    <property type="entry name" value="Rev_trsase/Diguanyl_cyclase"/>
</dbReference>
<dbReference type="Proteomes" id="UP000474957">
    <property type="component" value="Unassembled WGS sequence"/>
</dbReference>
<dbReference type="NCBIfam" id="TIGR00254">
    <property type="entry name" value="GGDEF"/>
    <property type="match status" value="1"/>
</dbReference>
<dbReference type="InterPro" id="IPR050469">
    <property type="entry name" value="Diguanylate_Cyclase"/>
</dbReference>
<feature type="coiled-coil region" evidence="3">
    <location>
        <begin position="148"/>
        <end position="175"/>
    </location>
</feature>
<dbReference type="CDD" id="cd01949">
    <property type="entry name" value="GGDEF"/>
    <property type="match status" value="1"/>
</dbReference>
<keyword evidence="6" id="KW-1185">Reference proteome</keyword>
<reference evidence="5 6" key="1">
    <citation type="submission" date="2019-10" db="EMBL/GenBank/DDBJ databases">
        <title>Cognatihalovulum marinum gen. nov. sp. nov., a new member of the family Rhodobacteraceae isolated from deep seawater of the Northwest Indian Ocean.</title>
        <authorList>
            <person name="Ruan C."/>
            <person name="Wang J."/>
            <person name="Zheng X."/>
            <person name="Song L."/>
            <person name="Zhu Y."/>
            <person name="Huang Y."/>
            <person name="Lu Z."/>
            <person name="Du W."/>
            <person name="Huang L."/>
            <person name="Dai X."/>
        </authorList>
    </citation>
    <scope>NUCLEOTIDE SEQUENCE [LARGE SCALE GENOMIC DNA]</scope>
    <source>
        <strain evidence="5 6">2CG4</strain>
    </source>
</reference>
<dbReference type="Pfam" id="PF00990">
    <property type="entry name" value="GGDEF"/>
    <property type="match status" value="1"/>
</dbReference>
<dbReference type="AlphaFoldDB" id="A0A6L5YUX2"/>
<evidence type="ECO:0000256" key="2">
    <source>
        <dbReference type="ARBA" id="ARBA00034247"/>
    </source>
</evidence>
<dbReference type="GO" id="GO:0043709">
    <property type="term" value="P:cell adhesion involved in single-species biofilm formation"/>
    <property type="evidence" value="ECO:0007669"/>
    <property type="project" value="TreeGrafter"/>
</dbReference>
<dbReference type="GO" id="GO:0052621">
    <property type="term" value="F:diguanylate cyclase activity"/>
    <property type="evidence" value="ECO:0007669"/>
    <property type="project" value="UniProtKB-EC"/>
</dbReference>
<gene>
    <name evidence="5" type="ORF">GE300_01175</name>
</gene>
<dbReference type="GO" id="GO:1902201">
    <property type="term" value="P:negative regulation of bacterial-type flagellum-dependent cell motility"/>
    <property type="evidence" value="ECO:0007669"/>
    <property type="project" value="TreeGrafter"/>
</dbReference>
<dbReference type="EMBL" id="WIND01000001">
    <property type="protein sequence ID" value="MSU88226.1"/>
    <property type="molecule type" value="Genomic_DNA"/>
</dbReference>
<dbReference type="PANTHER" id="PTHR45138">
    <property type="entry name" value="REGULATORY COMPONENTS OF SENSORY TRANSDUCTION SYSTEM"/>
    <property type="match status" value="1"/>
</dbReference>
<dbReference type="FunFam" id="3.30.70.270:FF:000001">
    <property type="entry name" value="Diguanylate cyclase domain protein"/>
    <property type="match status" value="1"/>
</dbReference>
<evidence type="ECO:0000313" key="6">
    <source>
        <dbReference type="Proteomes" id="UP000474957"/>
    </source>
</evidence>
<dbReference type="InterPro" id="IPR029787">
    <property type="entry name" value="Nucleotide_cyclase"/>
</dbReference>
<feature type="domain" description="GGDEF" evidence="4">
    <location>
        <begin position="202"/>
        <end position="336"/>
    </location>
</feature>
<keyword evidence="3" id="KW-0175">Coiled coil</keyword>
<evidence type="ECO:0000259" key="4">
    <source>
        <dbReference type="PROSITE" id="PS50887"/>
    </source>
</evidence>
<dbReference type="SMART" id="SM00267">
    <property type="entry name" value="GGDEF"/>
    <property type="match status" value="1"/>
</dbReference>
<organism evidence="5 6">
    <name type="scientific">Halovulum marinum</name>
    <dbReference type="NCBI Taxonomy" id="2662447"/>
    <lineage>
        <taxon>Bacteria</taxon>
        <taxon>Pseudomonadati</taxon>
        <taxon>Pseudomonadota</taxon>
        <taxon>Alphaproteobacteria</taxon>
        <taxon>Rhodobacterales</taxon>
        <taxon>Paracoccaceae</taxon>
        <taxon>Halovulum</taxon>
    </lineage>
</organism>
<evidence type="ECO:0000256" key="1">
    <source>
        <dbReference type="ARBA" id="ARBA00012528"/>
    </source>
</evidence>